<evidence type="ECO:0000313" key="1">
    <source>
        <dbReference type="EMBL" id="QJA73930.1"/>
    </source>
</evidence>
<evidence type="ECO:0000313" key="2">
    <source>
        <dbReference type="EMBL" id="QJA89586.1"/>
    </source>
</evidence>
<gene>
    <name evidence="1" type="ORF">MM415A02158_0013</name>
    <name evidence="2" type="ORF">MM415B02527_0010</name>
</gene>
<dbReference type="EMBL" id="MT142855">
    <property type="protein sequence ID" value="QJA89586.1"/>
    <property type="molecule type" value="Genomic_DNA"/>
</dbReference>
<organism evidence="1">
    <name type="scientific">viral metagenome</name>
    <dbReference type="NCBI Taxonomy" id="1070528"/>
    <lineage>
        <taxon>unclassified sequences</taxon>
        <taxon>metagenomes</taxon>
        <taxon>organismal metagenomes</taxon>
    </lineage>
</organism>
<protein>
    <submittedName>
        <fullName evidence="1">Uncharacterized protein</fullName>
    </submittedName>
</protein>
<reference evidence="1" key="1">
    <citation type="submission" date="2020-03" db="EMBL/GenBank/DDBJ databases">
        <title>The deep terrestrial virosphere.</title>
        <authorList>
            <person name="Holmfeldt K."/>
            <person name="Nilsson E."/>
            <person name="Simone D."/>
            <person name="Lopez-Fernandez M."/>
            <person name="Wu X."/>
            <person name="de Brujin I."/>
            <person name="Lundin D."/>
            <person name="Andersson A."/>
            <person name="Bertilsson S."/>
            <person name="Dopson M."/>
        </authorList>
    </citation>
    <scope>NUCLEOTIDE SEQUENCE</scope>
    <source>
        <strain evidence="1">MM415A02158</strain>
        <strain evidence="2">MM415B02527</strain>
    </source>
</reference>
<sequence length="55" mass="6325">MSNLFVIYDVKKITSKTKHEGGSFKKKLEITTKDGKRYSVWFDTDDPVSLNIEEG</sequence>
<name>A0A6M3JVE8_9ZZZZ</name>
<dbReference type="EMBL" id="MT142062">
    <property type="protein sequence ID" value="QJA73930.1"/>
    <property type="molecule type" value="Genomic_DNA"/>
</dbReference>
<proteinExistence type="predicted"/>
<accession>A0A6M3JVE8</accession>
<dbReference type="AlphaFoldDB" id="A0A6M3JVE8"/>